<dbReference type="EMBL" id="CP067977">
    <property type="protein sequence ID" value="QQQ19530.1"/>
    <property type="molecule type" value="Genomic_DNA"/>
</dbReference>
<proteinExistence type="inferred from homology"/>
<dbReference type="InterPro" id="IPR002698">
    <property type="entry name" value="FTHF_cligase"/>
</dbReference>
<evidence type="ECO:0000313" key="6">
    <source>
        <dbReference type="Proteomes" id="UP000595448"/>
    </source>
</evidence>
<dbReference type="GO" id="GO:0030272">
    <property type="term" value="F:5-formyltetrahydrofolate cyclo-ligase activity"/>
    <property type="evidence" value="ECO:0007669"/>
    <property type="project" value="UniProtKB-EC"/>
</dbReference>
<keyword evidence="5" id="KW-0436">Ligase</keyword>
<keyword evidence="2 4" id="KW-0547">Nucleotide-binding</keyword>
<evidence type="ECO:0000313" key="5">
    <source>
        <dbReference type="EMBL" id="QQQ19530.1"/>
    </source>
</evidence>
<organism evidence="5 6">
    <name type="scientific">Brevundimonas vitisensis</name>
    <dbReference type="NCBI Taxonomy" id="2800818"/>
    <lineage>
        <taxon>Bacteria</taxon>
        <taxon>Pseudomonadati</taxon>
        <taxon>Pseudomonadota</taxon>
        <taxon>Alphaproteobacteria</taxon>
        <taxon>Caulobacterales</taxon>
        <taxon>Caulobacteraceae</taxon>
        <taxon>Brevundimonas</taxon>
    </lineage>
</organism>
<dbReference type="InterPro" id="IPR024185">
    <property type="entry name" value="FTHF_cligase-like_sf"/>
</dbReference>
<reference evidence="5 6" key="1">
    <citation type="submission" date="2021-01" db="EMBL/GenBank/DDBJ databases">
        <title>Brevundimonas vitis sp. nov., an bacterium isolated from grape (Vitis vinifera).</title>
        <authorList>
            <person name="Jiang L."/>
            <person name="Lee J."/>
        </authorList>
    </citation>
    <scope>NUCLEOTIDE SEQUENCE [LARGE SCALE GENOMIC DNA]</scope>
    <source>
        <strain evidence="5 6">GRTSA-9</strain>
    </source>
</reference>
<evidence type="ECO:0000256" key="4">
    <source>
        <dbReference type="RuleBase" id="RU361279"/>
    </source>
</evidence>
<dbReference type="SUPFAM" id="SSF100950">
    <property type="entry name" value="NagB/RpiA/CoA transferase-like"/>
    <property type="match status" value="1"/>
</dbReference>
<keyword evidence="3 4" id="KW-0067">ATP-binding</keyword>
<keyword evidence="6" id="KW-1185">Reference proteome</keyword>
<dbReference type="RefSeq" id="WP_201103881.1">
    <property type="nucleotide sequence ID" value="NZ_CP067977.1"/>
</dbReference>
<name>A0ABX7BVK4_9CAUL</name>
<dbReference type="Gene3D" id="3.40.50.10420">
    <property type="entry name" value="NagB/RpiA/CoA transferase-like"/>
    <property type="match status" value="1"/>
</dbReference>
<dbReference type="PANTHER" id="PTHR23407:SF1">
    <property type="entry name" value="5-FORMYLTETRAHYDROFOLATE CYCLO-LIGASE"/>
    <property type="match status" value="1"/>
</dbReference>
<comment type="cofactor">
    <cofactor evidence="4">
        <name>Mg(2+)</name>
        <dbReference type="ChEBI" id="CHEBI:18420"/>
    </cofactor>
</comment>
<accession>A0ABX7BVK4</accession>
<keyword evidence="4" id="KW-0479">Metal-binding</keyword>
<comment type="catalytic activity">
    <reaction evidence="4">
        <text>(6S)-5-formyl-5,6,7,8-tetrahydrofolate + ATP = (6R)-5,10-methenyltetrahydrofolate + ADP + phosphate</text>
        <dbReference type="Rhea" id="RHEA:10488"/>
        <dbReference type="ChEBI" id="CHEBI:30616"/>
        <dbReference type="ChEBI" id="CHEBI:43474"/>
        <dbReference type="ChEBI" id="CHEBI:57455"/>
        <dbReference type="ChEBI" id="CHEBI:57457"/>
        <dbReference type="ChEBI" id="CHEBI:456216"/>
        <dbReference type="EC" id="6.3.3.2"/>
    </reaction>
</comment>
<gene>
    <name evidence="5" type="ORF">JIP62_05405</name>
</gene>
<evidence type="ECO:0000256" key="3">
    <source>
        <dbReference type="ARBA" id="ARBA00022840"/>
    </source>
</evidence>
<comment type="similarity">
    <text evidence="1 4">Belongs to the 5-formyltetrahydrofolate cyclo-ligase family.</text>
</comment>
<dbReference type="EC" id="6.3.3.2" evidence="4"/>
<protein>
    <recommendedName>
        <fullName evidence="4">5-formyltetrahydrofolate cyclo-ligase</fullName>
        <ecNumber evidence="4">6.3.3.2</ecNumber>
    </recommendedName>
</protein>
<dbReference type="NCBIfam" id="TIGR02727">
    <property type="entry name" value="MTHFS_bact"/>
    <property type="match status" value="1"/>
</dbReference>
<sequence length="187" mass="20100">MTSDKTVLRAQMRALRRNLSDASPDAAGRVADHAASLPPGREVAVYRAMGSEMDVAPLAQALLRQGHRLSLPVVVRRDEAMIFRRWTPGDPLEPDLAGCPSPLPLADTVVPDLVLVPLLAFDNTGARLGQGGGHYDRTLAQLRRSTAVLAIGLAYAGQRLDRLPIEAHDQGLDGILTESGYIPARKV</sequence>
<evidence type="ECO:0000256" key="2">
    <source>
        <dbReference type="ARBA" id="ARBA00022741"/>
    </source>
</evidence>
<dbReference type="Proteomes" id="UP000595448">
    <property type="component" value="Chromosome"/>
</dbReference>
<dbReference type="PANTHER" id="PTHR23407">
    <property type="entry name" value="ATPASE INHIBITOR/5-FORMYLTETRAHYDROFOLATE CYCLO-LIGASE"/>
    <property type="match status" value="1"/>
</dbReference>
<evidence type="ECO:0000256" key="1">
    <source>
        <dbReference type="ARBA" id="ARBA00010638"/>
    </source>
</evidence>
<dbReference type="Pfam" id="PF01812">
    <property type="entry name" value="5-FTHF_cyc-lig"/>
    <property type="match status" value="1"/>
</dbReference>
<dbReference type="PIRSF" id="PIRSF006806">
    <property type="entry name" value="FTHF_cligase"/>
    <property type="match status" value="1"/>
</dbReference>
<keyword evidence="4" id="KW-0460">Magnesium</keyword>
<dbReference type="InterPro" id="IPR037171">
    <property type="entry name" value="NagB/RpiA_transferase-like"/>
</dbReference>